<sequence length="214" mass="24411">MNEFKYIGQERQIIKTRALSHLSNFLLVTNRRPGVKQGLKTITVKDIVTLLDSESFPLKFVTSLTKRNIRFKYLSENMSENYISRDDLLKTPAFLPPLYCSYATFAPHAHAANHLHYLATYNVYNCNRTTLQKVCNTTATTTATTLVVYIIYDCIECKTVISRRAATTITYKTNNDDDDKNCTDCCPVFLFIIDMFSVAVVAAVPIVVITRRKR</sequence>
<keyword evidence="1" id="KW-0812">Transmembrane</keyword>
<dbReference type="VEuPathDB" id="VectorBase:GBRI016878"/>
<name>A0A1A9WEN9_9MUSC</name>
<reference evidence="3" key="1">
    <citation type="submission" date="2014-03" db="EMBL/GenBank/DDBJ databases">
        <authorList>
            <person name="Aksoy S."/>
            <person name="Warren W."/>
            <person name="Wilson R.K."/>
        </authorList>
    </citation>
    <scope>NUCLEOTIDE SEQUENCE [LARGE SCALE GENOMIC DNA]</scope>
    <source>
        <strain evidence="3">IAEA</strain>
    </source>
</reference>
<feature type="transmembrane region" description="Helical" evidence="1">
    <location>
        <begin position="188"/>
        <end position="209"/>
    </location>
</feature>
<evidence type="ECO:0000313" key="3">
    <source>
        <dbReference type="Proteomes" id="UP000091820"/>
    </source>
</evidence>
<dbReference type="AlphaFoldDB" id="A0A1A9WEN9"/>
<dbReference type="Proteomes" id="UP000091820">
    <property type="component" value="Unassembled WGS sequence"/>
</dbReference>
<dbReference type="EnsemblMetazoa" id="GBRI016878-RA">
    <property type="protein sequence ID" value="GBRI016878-PA"/>
    <property type="gene ID" value="GBRI016878"/>
</dbReference>
<proteinExistence type="predicted"/>
<evidence type="ECO:0000256" key="1">
    <source>
        <dbReference type="SAM" id="Phobius"/>
    </source>
</evidence>
<protein>
    <submittedName>
        <fullName evidence="2">Uncharacterized protein</fullName>
    </submittedName>
</protein>
<keyword evidence="1" id="KW-0472">Membrane</keyword>
<keyword evidence="3" id="KW-1185">Reference proteome</keyword>
<accession>A0A1A9WEN9</accession>
<reference evidence="2" key="2">
    <citation type="submission" date="2020-05" db="UniProtKB">
        <authorList>
            <consortium name="EnsemblMetazoa"/>
        </authorList>
    </citation>
    <scope>IDENTIFICATION</scope>
    <source>
        <strain evidence="2">IAEA</strain>
    </source>
</reference>
<organism evidence="2 3">
    <name type="scientific">Glossina brevipalpis</name>
    <dbReference type="NCBI Taxonomy" id="37001"/>
    <lineage>
        <taxon>Eukaryota</taxon>
        <taxon>Metazoa</taxon>
        <taxon>Ecdysozoa</taxon>
        <taxon>Arthropoda</taxon>
        <taxon>Hexapoda</taxon>
        <taxon>Insecta</taxon>
        <taxon>Pterygota</taxon>
        <taxon>Neoptera</taxon>
        <taxon>Endopterygota</taxon>
        <taxon>Diptera</taxon>
        <taxon>Brachycera</taxon>
        <taxon>Muscomorpha</taxon>
        <taxon>Hippoboscoidea</taxon>
        <taxon>Glossinidae</taxon>
        <taxon>Glossina</taxon>
    </lineage>
</organism>
<evidence type="ECO:0000313" key="2">
    <source>
        <dbReference type="EnsemblMetazoa" id="GBRI016878-PA"/>
    </source>
</evidence>
<keyword evidence="1" id="KW-1133">Transmembrane helix</keyword>